<dbReference type="PANTHER" id="PTHR10159">
    <property type="entry name" value="DUAL SPECIFICITY PROTEIN PHOSPHATASE"/>
    <property type="match status" value="1"/>
</dbReference>
<feature type="domain" description="Tyrosine-protein phosphatase" evidence="6">
    <location>
        <begin position="180"/>
        <end position="324"/>
    </location>
</feature>
<comment type="catalytic activity">
    <reaction evidence="4">
        <text>O-phospho-L-seryl-[protein] + H2O = L-seryl-[protein] + phosphate</text>
        <dbReference type="Rhea" id="RHEA:20629"/>
        <dbReference type="Rhea" id="RHEA-COMP:9863"/>
        <dbReference type="Rhea" id="RHEA-COMP:11604"/>
        <dbReference type="ChEBI" id="CHEBI:15377"/>
        <dbReference type="ChEBI" id="CHEBI:29999"/>
        <dbReference type="ChEBI" id="CHEBI:43474"/>
        <dbReference type="ChEBI" id="CHEBI:83421"/>
        <dbReference type="EC" id="3.1.3.16"/>
    </reaction>
</comment>
<evidence type="ECO:0000259" key="7">
    <source>
        <dbReference type="PROSITE" id="PS50056"/>
    </source>
</evidence>
<dbReference type="GO" id="GO:0033550">
    <property type="term" value="F:MAP kinase tyrosine phosphatase activity"/>
    <property type="evidence" value="ECO:0007669"/>
    <property type="project" value="TreeGrafter"/>
</dbReference>
<dbReference type="EMBL" id="LODT01000035">
    <property type="protein sequence ID" value="KYQ91236.1"/>
    <property type="molecule type" value="Genomic_DNA"/>
</dbReference>
<dbReference type="CDD" id="cd14498">
    <property type="entry name" value="DSP"/>
    <property type="match status" value="1"/>
</dbReference>
<dbReference type="GO" id="GO:0017017">
    <property type="term" value="F:MAP kinase tyrosine/serine/threonine phosphatase activity"/>
    <property type="evidence" value="ECO:0007669"/>
    <property type="project" value="TreeGrafter"/>
</dbReference>
<dbReference type="STRING" id="361077.A0A151ZBC1"/>
<dbReference type="InterPro" id="IPR036873">
    <property type="entry name" value="Rhodanese-like_dom_sf"/>
</dbReference>
<keyword evidence="3" id="KW-0904">Protein phosphatase</keyword>
<evidence type="ECO:0000256" key="5">
    <source>
        <dbReference type="ARBA" id="ARBA00048336"/>
    </source>
</evidence>
<dbReference type="PANTHER" id="PTHR10159:SF414">
    <property type="entry name" value="PROTEIN-TYROSINE-PHOSPHATASE-RELATED"/>
    <property type="match status" value="1"/>
</dbReference>
<dbReference type="InterPro" id="IPR016130">
    <property type="entry name" value="Tyr_Pase_AS"/>
</dbReference>
<dbReference type="SMART" id="SM00195">
    <property type="entry name" value="DSPc"/>
    <property type="match status" value="1"/>
</dbReference>
<dbReference type="SUPFAM" id="SSF52821">
    <property type="entry name" value="Rhodanese/Cell cycle control phosphatase"/>
    <property type="match status" value="1"/>
</dbReference>
<dbReference type="GO" id="GO:0005737">
    <property type="term" value="C:cytoplasm"/>
    <property type="evidence" value="ECO:0007669"/>
    <property type="project" value="TreeGrafter"/>
</dbReference>
<reference evidence="9 10" key="1">
    <citation type="submission" date="2015-12" db="EMBL/GenBank/DDBJ databases">
        <title>Dictyostelia acquired genes for synthesis and detection of signals that induce cell-type specialization by lateral gene transfer from prokaryotes.</title>
        <authorList>
            <person name="Gloeckner G."/>
            <person name="Schaap P."/>
        </authorList>
    </citation>
    <scope>NUCLEOTIDE SEQUENCE [LARGE SCALE GENOMIC DNA]</scope>
    <source>
        <strain evidence="9 10">TK</strain>
    </source>
</reference>
<dbReference type="GO" id="GO:0043409">
    <property type="term" value="P:negative regulation of MAPK cascade"/>
    <property type="evidence" value="ECO:0007669"/>
    <property type="project" value="TreeGrafter"/>
</dbReference>
<comment type="catalytic activity">
    <reaction evidence="5">
        <text>O-phospho-L-threonyl-[protein] + H2O = L-threonyl-[protein] + phosphate</text>
        <dbReference type="Rhea" id="RHEA:47004"/>
        <dbReference type="Rhea" id="RHEA-COMP:11060"/>
        <dbReference type="Rhea" id="RHEA-COMP:11605"/>
        <dbReference type="ChEBI" id="CHEBI:15377"/>
        <dbReference type="ChEBI" id="CHEBI:30013"/>
        <dbReference type="ChEBI" id="CHEBI:43474"/>
        <dbReference type="ChEBI" id="CHEBI:61977"/>
        <dbReference type="EC" id="3.1.3.16"/>
    </reaction>
</comment>
<protein>
    <submittedName>
        <fullName evidence="9">Uncharacterized protein</fullName>
    </submittedName>
</protein>
<proteinExistence type="inferred from homology"/>
<dbReference type="GO" id="GO:0008330">
    <property type="term" value="F:protein tyrosine/threonine phosphatase activity"/>
    <property type="evidence" value="ECO:0007669"/>
    <property type="project" value="TreeGrafter"/>
</dbReference>
<dbReference type="PROSITE" id="PS50056">
    <property type="entry name" value="TYR_PHOSPHATASE_2"/>
    <property type="match status" value="1"/>
</dbReference>
<dbReference type="FunFam" id="3.90.190.10:FF:000004">
    <property type="entry name" value="Protein phosphatase Slingshot homolog 2"/>
    <property type="match status" value="1"/>
</dbReference>
<dbReference type="PROSITE" id="PS00383">
    <property type="entry name" value="TYR_PHOSPHATASE_1"/>
    <property type="match status" value="1"/>
</dbReference>
<evidence type="ECO:0000256" key="3">
    <source>
        <dbReference type="ARBA" id="ARBA00022912"/>
    </source>
</evidence>
<comment type="caution">
    <text evidence="9">The sequence shown here is derived from an EMBL/GenBank/DDBJ whole genome shotgun (WGS) entry which is preliminary data.</text>
</comment>
<dbReference type="CDD" id="cd00158">
    <property type="entry name" value="RHOD"/>
    <property type="match status" value="1"/>
</dbReference>
<evidence type="ECO:0000313" key="9">
    <source>
        <dbReference type="EMBL" id="KYQ91236.1"/>
    </source>
</evidence>
<dbReference type="Gene3D" id="3.40.250.10">
    <property type="entry name" value="Rhodanese-like domain"/>
    <property type="match status" value="1"/>
</dbReference>
<dbReference type="Proteomes" id="UP000076078">
    <property type="component" value="Unassembled WGS sequence"/>
</dbReference>
<sequence>MFKNNLNQTIPVGVDMQQSIHTISTMDVYNILQDISASKLVIDLRKKKDFEQCHIKTAVNIPPPVEDGQDLIQKLNIHKYIGSNVTAKYWNLVFQRIIVYTDHPFQYDMDYMNKLNYDTFPNTLEQNIKVQDWSKALLEYFVSKRKTTLVYVYQGGFESFHRHYPFICLNVNQKPDTELYPTEIIEGFLYLGGKETSNCRKQLMNLKITYIVNMAKELNDIYGHIYKYYRADLDDHPKADQKMLQQFEAIFQFMDECKKNGERVLVHCAMGISRSATVVIAYLMKEYAMDYNTAFKFVKSKRSIISPNFGFNKALKDFDKQLQTQRLKQQQICNNTVSATSVQQQQQQPPMVILPISNTSPPVQSSL</sequence>
<dbReference type="InterPro" id="IPR001763">
    <property type="entry name" value="Rhodanese-like_dom"/>
</dbReference>
<evidence type="ECO:0000313" key="10">
    <source>
        <dbReference type="Proteomes" id="UP000076078"/>
    </source>
</evidence>
<dbReference type="PROSITE" id="PS50054">
    <property type="entry name" value="TYR_PHOSPHATASE_DUAL"/>
    <property type="match status" value="1"/>
</dbReference>
<dbReference type="Gene3D" id="3.90.190.10">
    <property type="entry name" value="Protein tyrosine phosphatase superfamily"/>
    <property type="match status" value="1"/>
</dbReference>
<keyword evidence="10" id="KW-1185">Reference proteome</keyword>
<feature type="domain" description="Tyrosine specific protein phosphatases" evidence="7">
    <location>
        <begin position="241"/>
        <end position="302"/>
    </location>
</feature>
<dbReference type="InterPro" id="IPR000387">
    <property type="entry name" value="Tyr_Pase_dom"/>
</dbReference>
<dbReference type="Pfam" id="PF00782">
    <property type="entry name" value="DSPc"/>
    <property type="match status" value="1"/>
</dbReference>
<dbReference type="PROSITE" id="PS50206">
    <property type="entry name" value="RHODANESE_3"/>
    <property type="match status" value="1"/>
</dbReference>
<dbReference type="AlphaFoldDB" id="A0A151ZBC1"/>
<dbReference type="InterPro" id="IPR000340">
    <property type="entry name" value="Dual-sp_phosphatase_cat-dom"/>
</dbReference>
<gene>
    <name evidence="9" type="ORF">DLAC_08165</name>
</gene>
<comment type="similarity">
    <text evidence="1">Belongs to the protein-tyrosine phosphatase family. Non-receptor class dual specificity subfamily.</text>
</comment>
<dbReference type="GO" id="GO:0004722">
    <property type="term" value="F:protein serine/threonine phosphatase activity"/>
    <property type="evidence" value="ECO:0007669"/>
    <property type="project" value="UniProtKB-EC"/>
</dbReference>
<dbReference type="Pfam" id="PF00581">
    <property type="entry name" value="Rhodanese"/>
    <property type="match status" value="1"/>
</dbReference>
<dbReference type="InParanoid" id="A0A151ZBC1"/>
<dbReference type="OrthoDB" id="285418at2759"/>
<evidence type="ECO:0000256" key="4">
    <source>
        <dbReference type="ARBA" id="ARBA00047761"/>
    </source>
</evidence>
<evidence type="ECO:0000259" key="8">
    <source>
        <dbReference type="PROSITE" id="PS50206"/>
    </source>
</evidence>
<dbReference type="OMA" id="PHLYKYY"/>
<feature type="domain" description="Rhodanese" evidence="8">
    <location>
        <begin position="35"/>
        <end position="62"/>
    </location>
</feature>
<dbReference type="InterPro" id="IPR029021">
    <property type="entry name" value="Prot-tyrosine_phosphatase-like"/>
</dbReference>
<name>A0A151ZBC1_TIELA</name>
<evidence type="ECO:0000256" key="1">
    <source>
        <dbReference type="ARBA" id="ARBA00008601"/>
    </source>
</evidence>
<dbReference type="SMART" id="SM00404">
    <property type="entry name" value="PTPc_motif"/>
    <property type="match status" value="1"/>
</dbReference>
<organism evidence="9 10">
    <name type="scientific">Tieghemostelium lacteum</name>
    <name type="common">Slime mold</name>
    <name type="synonym">Dictyostelium lacteum</name>
    <dbReference type="NCBI Taxonomy" id="361077"/>
    <lineage>
        <taxon>Eukaryota</taxon>
        <taxon>Amoebozoa</taxon>
        <taxon>Evosea</taxon>
        <taxon>Eumycetozoa</taxon>
        <taxon>Dictyostelia</taxon>
        <taxon>Dictyosteliales</taxon>
        <taxon>Raperosteliaceae</taxon>
        <taxon>Tieghemostelium</taxon>
    </lineage>
</organism>
<accession>A0A151ZBC1</accession>
<dbReference type="SUPFAM" id="SSF52799">
    <property type="entry name" value="(Phosphotyrosine protein) phosphatases II"/>
    <property type="match status" value="1"/>
</dbReference>
<evidence type="ECO:0000256" key="2">
    <source>
        <dbReference type="ARBA" id="ARBA00022801"/>
    </source>
</evidence>
<evidence type="ECO:0000259" key="6">
    <source>
        <dbReference type="PROSITE" id="PS50054"/>
    </source>
</evidence>
<keyword evidence="2" id="KW-0378">Hydrolase</keyword>
<dbReference type="InterPro" id="IPR020422">
    <property type="entry name" value="TYR_PHOSPHATASE_DUAL_dom"/>
</dbReference>
<dbReference type="InterPro" id="IPR003595">
    <property type="entry name" value="Tyr_Pase_cat"/>
</dbReference>